<evidence type="ECO:0000313" key="1">
    <source>
        <dbReference type="EMBL" id="CAI2374849.1"/>
    </source>
</evidence>
<organism evidence="1 2">
    <name type="scientific">Euplotes crassus</name>
    <dbReference type="NCBI Taxonomy" id="5936"/>
    <lineage>
        <taxon>Eukaryota</taxon>
        <taxon>Sar</taxon>
        <taxon>Alveolata</taxon>
        <taxon>Ciliophora</taxon>
        <taxon>Intramacronucleata</taxon>
        <taxon>Spirotrichea</taxon>
        <taxon>Hypotrichia</taxon>
        <taxon>Euplotida</taxon>
        <taxon>Euplotidae</taxon>
        <taxon>Moneuplotes</taxon>
    </lineage>
</organism>
<protein>
    <submittedName>
        <fullName evidence="1">Uncharacterized protein</fullName>
    </submittedName>
</protein>
<proteinExistence type="predicted"/>
<dbReference type="EMBL" id="CAMPGE010016276">
    <property type="protein sequence ID" value="CAI2374849.1"/>
    <property type="molecule type" value="Genomic_DNA"/>
</dbReference>
<dbReference type="Proteomes" id="UP001295684">
    <property type="component" value="Unassembled WGS sequence"/>
</dbReference>
<comment type="caution">
    <text evidence="1">The sequence shown here is derived from an EMBL/GenBank/DDBJ whole genome shotgun (WGS) entry which is preliminary data.</text>
</comment>
<name>A0AAD1XLH8_EUPCR</name>
<sequence length="56" mass="6479">MLKKRGPELTAPFYRKLIDLVCSEIGISETPLDYFHFMCIGLLNYHISKLSHHVDS</sequence>
<keyword evidence="2" id="KW-1185">Reference proteome</keyword>
<dbReference type="AlphaFoldDB" id="A0AAD1XLH8"/>
<gene>
    <name evidence="1" type="ORF">ECRASSUSDP1_LOCUS16207</name>
</gene>
<reference evidence="1" key="1">
    <citation type="submission" date="2023-07" db="EMBL/GenBank/DDBJ databases">
        <authorList>
            <consortium name="AG Swart"/>
            <person name="Singh M."/>
            <person name="Singh A."/>
            <person name="Seah K."/>
            <person name="Emmerich C."/>
        </authorList>
    </citation>
    <scope>NUCLEOTIDE SEQUENCE</scope>
    <source>
        <strain evidence="1">DP1</strain>
    </source>
</reference>
<accession>A0AAD1XLH8</accession>
<evidence type="ECO:0000313" key="2">
    <source>
        <dbReference type="Proteomes" id="UP001295684"/>
    </source>
</evidence>